<organism evidence="2 3">
    <name type="scientific">Pseudovibrio japonicus</name>
    <dbReference type="NCBI Taxonomy" id="366534"/>
    <lineage>
        <taxon>Bacteria</taxon>
        <taxon>Pseudomonadati</taxon>
        <taxon>Pseudomonadota</taxon>
        <taxon>Alphaproteobacteria</taxon>
        <taxon>Hyphomicrobiales</taxon>
        <taxon>Stappiaceae</taxon>
        <taxon>Pseudovibrio</taxon>
    </lineage>
</organism>
<evidence type="ECO:0000313" key="2">
    <source>
        <dbReference type="EMBL" id="GHB46093.1"/>
    </source>
</evidence>
<dbReference type="InterPro" id="IPR011856">
    <property type="entry name" value="tRNA_endonuc-like_dom_sf"/>
</dbReference>
<dbReference type="Pfam" id="PF08722">
    <property type="entry name" value="Tn7_TnsA-like_N"/>
    <property type="match status" value="1"/>
</dbReference>
<feature type="domain" description="TnsA endonuclease N-terminal" evidence="1">
    <location>
        <begin position="1"/>
        <end position="54"/>
    </location>
</feature>
<dbReference type="InterPro" id="IPR014833">
    <property type="entry name" value="TnsA_N"/>
</dbReference>
<dbReference type="Proteomes" id="UP000637980">
    <property type="component" value="Unassembled WGS sequence"/>
</dbReference>
<reference evidence="3" key="1">
    <citation type="journal article" date="2019" name="Int. J. Syst. Evol. Microbiol.">
        <title>The Global Catalogue of Microorganisms (GCM) 10K type strain sequencing project: providing services to taxonomists for standard genome sequencing and annotation.</title>
        <authorList>
            <consortium name="The Broad Institute Genomics Platform"/>
            <consortium name="The Broad Institute Genome Sequencing Center for Infectious Disease"/>
            <person name="Wu L."/>
            <person name="Ma J."/>
        </authorList>
    </citation>
    <scope>NUCLEOTIDE SEQUENCE [LARGE SCALE GENOMIC DNA]</scope>
    <source>
        <strain evidence="3">KCTC 12861</strain>
    </source>
</reference>
<evidence type="ECO:0000259" key="1">
    <source>
        <dbReference type="Pfam" id="PF08722"/>
    </source>
</evidence>
<dbReference type="Gene3D" id="3.40.1350.10">
    <property type="match status" value="1"/>
</dbReference>
<evidence type="ECO:0000313" key="3">
    <source>
        <dbReference type="Proteomes" id="UP000637980"/>
    </source>
</evidence>
<proteinExistence type="predicted"/>
<dbReference type="SUPFAM" id="SSF52980">
    <property type="entry name" value="Restriction endonuclease-like"/>
    <property type="match status" value="1"/>
</dbReference>
<accession>A0ABQ3EQT3</accession>
<keyword evidence="3" id="KW-1185">Reference proteome</keyword>
<comment type="caution">
    <text evidence="2">The sequence shown here is derived from an EMBL/GenBank/DDBJ whole genome shotgun (WGS) entry which is preliminary data.</text>
</comment>
<dbReference type="InterPro" id="IPR011335">
    <property type="entry name" value="Restrct_endonuc-II-like"/>
</dbReference>
<name>A0ABQ3EQT3_9HYPH</name>
<gene>
    <name evidence="2" type="ORF">GCM10007094_39250</name>
</gene>
<protein>
    <recommendedName>
        <fullName evidence="1">TnsA endonuclease N-terminal domain-containing protein</fullName>
    </recommendedName>
</protein>
<sequence>MTTDFLLTCQRDGQLSYEAVCVKPAEELTNQRTAEKIDIERVFWELLGVRFRIFVLTKRLKMQAANIKWATWPLRHGHYDNEFLDRAVQLVELGPQLRTNLCSRFVDHLDVQLDDAINVMRALIGSKRVHLDSRQDWQEADAFEILATQTLGVGT</sequence>
<dbReference type="EMBL" id="BMXE01000009">
    <property type="protein sequence ID" value="GHB46093.1"/>
    <property type="molecule type" value="Genomic_DNA"/>
</dbReference>